<dbReference type="EMBL" id="VCBC01000016">
    <property type="protein sequence ID" value="TLU61469.1"/>
    <property type="molecule type" value="Genomic_DNA"/>
</dbReference>
<comment type="subcellular location">
    <subcellularLocation>
        <location evidence="1">Cell membrane</location>
        <topology evidence="1">Multi-pass membrane protein</topology>
    </subcellularLocation>
</comment>
<evidence type="ECO:0000259" key="7">
    <source>
        <dbReference type="Pfam" id="PF00482"/>
    </source>
</evidence>
<evidence type="ECO:0000313" key="8">
    <source>
        <dbReference type="EMBL" id="TLU61469.1"/>
    </source>
</evidence>
<dbReference type="AlphaFoldDB" id="A0A5R9IN95"/>
<evidence type="ECO:0000256" key="4">
    <source>
        <dbReference type="ARBA" id="ARBA00022989"/>
    </source>
</evidence>
<dbReference type="InterPro" id="IPR018076">
    <property type="entry name" value="T2SS_GspF_dom"/>
</dbReference>
<dbReference type="GO" id="GO:0005886">
    <property type="term" value="C:plasma membrane"/>
    <property type="evidence" value="ECO:0007669"/>
    <property type="project" value="UniProtKB-SubCell"/>
</dbReference>
<keyword evidence="5 6" id="KW-0472">Membrane</keyword>
<protein>
    <submittedName>
        <fullName evidence="8">Type II secretion system F family protein</fullName>
    </submittedName>
</protein>
<sequence>MEYINSLIYSLFENPAASQWVVIGLAAATGITLALAMSYLLSGLLSPAKAELKKIQSEGVGFEENAGFGQSLEHGLNKVPFIKSSFAGDSEAKRLLIHAGFHSESALKIYNALKLLLLLISAGICTVVLRLLPDLSLMWTVYLLALIVGVAYLLPGTILTYLADKRMQGLRKHFPDALDLLVVCCESGLGLMESFQRVSNELKVAHPVLSHELNLVCSKVRVGYSLQEALHEFSERTGLEDIRGLNSVIVQSLKLGTGIASTLRIYAEEYRDKRIQEAEEKAAKLAVKMVFPMIFCIWPAFFIVAVGPAILKVLSVWDVAF</sequence>
<reference evidence="8 9" key="1">
    <citation type="submission" date="2019-05" db="EMBL/GenBank/DDBJ databases">
        <title>Genome sequences of Thalassotalea litorea 1K03283.</title>
        <authorList>
            <person name="Zhang D."/>
        </authorList>
    </citation>
    <scope>NUCLEOTIDE SEQUENCE [LARGE SCALE GENOMIC DNA]</scope>
    <source>
        <strain evidence="8 9">MCCC 1K03283</strain>
    </source>
</reference>
<dbReference type="OrthoDB" id="9810662at2"/>
<dbReference type="PANTHER" id="PTHR35007">
    <property type="entry name" value="INTEGRAL MEMBRANE PROTEIN-RELATED"/>
    <property type="match status" value="1"/>
</dbReference>
<keyword evidence="9" id="KW-1185">Reference proteome</keyword>
<gene>
    <name evidence="8" type="ORF">FE810_14620</name>
</gene>
<dbReference type="Proteomes" id="UP000307790">
    <property type="component" value="Unassembled WGS sequence"/>
</dbReference>
<accession>A0A5R9IN95</accession>
<evidence type="ECO:0000256" key="1">
    <source>
        <dbReference type="ARBA" id="ARBA00004651"/>
    </source>
</evidence>
<keyword evidence="3 6" id="KW-0812">Transmembrane</keyword>
<dbReference type="PANTHER" id="PTHR35007:SF2">
    <property type="entry name" value="PILUS ASSEMBLE PROTEIN"/>
    <property type="match status" value="1"/>
</dbReference>
<evidence type="ECO:0000256" key="5">
    <source>
        <dbReference type="ARBA" id="ARBA00023136"/>
    </source>
</evidence>
<dbReference type="RefSeq" id="WP_138320971.1">
    <property type="nucleotide sequence ID" value="NZ_VCBC01000016.1"/>
</dbReference>
<feature type="transmembrane region" description="Helical" evidence="6">
    <location>
        <begin position="139"/>
        <end position="163"/>
    </location>
</feature>
<comment type="caution">
    <text evidence="8">The sequence shown here is derived from an EMBL/GenBank/DDBJ whole genome shotgun (WGS) entry which is preliminary data.</text>
</comment>
<feature type="transmembrane region" description="Helical" evidence="6">
    <location>
        <begin position="290"/>
        <end position="311"/>
    </location>
</feature>
<feature type="transmembrane region" description="Helical" evidence="6">
    <location>
        <begin position="115"/>
        <end position="133"/>
    </location>
</feature>
<feature type="domain" description="Type II secretion system protein GspF" evidence="7">
    <location>
        <begin position="178"/>
        <end position="306"/>
    </location>
</feature>
<evidence type="ECO:0000256" key="6">
    <source>
        <dbReference type="SAM" id="Phobius"/>
    </source>
</evidence>
<dbReference type="Pfam" id="PF00482">
    <property type="entry name" value="T2SSF"/>
    <property type="match status" value="1"/>
</dbReference>
<keyword evidence="2" id="KW-1003">Cell membrane</keyword>
<feature type="transmembrane region" description="Helical" evidence="6">
    <location>
        <begin position="20"/>
        <end position="45"/>
    </location>
</feature>
<name>A0A5R9IN95_9GAMM</name>
<organism evidence="8 9">
    <name type="scientific">Thalassotalea litorea</name>
    <dbReference type="NCBI Taxonomy" id="2020715"/>
    <lineage>
        <taxon>Bacteria</taxon>
        <taxon>Pseudomonadati</taxon>
        <taxon>Pseudomonadota</taxon>
        <taxon>Gammaproteobacteria</taxon>
        <taxon>Alteromonadales</taxon>
        <taxon>Colwelliaceae</taxon>
        <taxon>Thalassotalea</taxon>
    </lineage>
</organism>
<evidence type="ECO:0000256" key="2">
    <source>
        <dbReference type="ARBA" id="ARBA00022475"/>
    </source>
</evidence>
<evidence type="ECO:0000256" key="3">
    <source>
        <dbReference type="ARBA" id="ARBA00022692"/>
    </source>
</evidence>
<evidence type="ECO:0000313" key="9">
    <source>
        <dbReference type="Proteomes" id="UP000307790"/>
    </source>
</evidence>
<proteinExistence type="predicted"/>
<keyword evidence="4 6" id="KW-1133">Transmembrane helix</keyword>